<dbReference type="SMART" id="SM00028">
    <property type="entry name" value="TPR"/>
    <property type="match status" value="10"/>
</dbReference>
<proteinExistence type="predicted"/>
<comment type="caution">
    <text evidence="1">The sequence shown here is derived from an EMBL/GenBank/DDBJ whole genome shotgun (WGS) entry which is preliminary data.</text>
</comment>
<accession>A0A4U5W4G8</accession>
<dbReference type="RefSeq" id="WP_137311441.1">
    <property type="nucleotide sequence ID" value="NZ_SZNQ01000003.1"/>
</dbReference>
<dbReference type="Gene3D" id="3.40.50.300">
    <property type="entry name" value="P-loop containing nucleotide triphosphate hydrolases"/>
    <property type="match status" value="1"/>
</dbReference>
<evidence type="ECO:0000313" key="2">
    <source>
        <dbReference type="Proteomes" id="UP000305929"/>
    </source>
</evidence>
<keyword evidence="2" id="KW-1185">Reference proteome</keyword>
<dbReference type="InterPro" id="IPR027417">
    <property type="entry name" value="P-loop_NTPase"/>
</dbReference>
<dbReference type="PANTHER" id="PTHR19959">
    <property type="entry name" value="KINESIN LIGHT CHAIN"/>
    <property type="match status" value="1"/>
</dbReference>
<name>A0A4U5W4G8_STRLS</name>
<dbReference type="PANTHER" id="PTHR19959:SF119">
    <property type="entry name" value="FUNGAL LIPASE-LIKE DOMAIN-CONTAINING PROTEIN"/>
    <property type="match status" value="1"/>
</dbReference>
<evidence type="ECO:0000313" key="1">
    <source>
        <dbReference type="EMBL" id="TKS96344.1"/>
    </source>
</evidence>
<protein>
    <submittedName>
        <fullName evidence="1">Tetratricopeptide repeat protein</fullName>
    </submittedName>
</protein>
<dbReference type="EMBL" id="SZNQ01000003">
    <property type="protein sequence ID" value="TKS96344.1"/>
    <property type="molecule type" value="Genomic_DNA"/>
</dbReference>
<dbReference type="Proteomes" id="UP000305929">
    <property type="component" value="Unassembled WGS sequence"/>
</dbReference>
<dbReference type="OrthoDB" id="3218567at2"/>
<dbReference type="InterPro" id="IPR019734">
    <property type="entry name" value="TPR_rpt"/>
</dbReference>
<dbReference type="SUPFAM" id="SSF52540">
    <property type="entry name" value="P-loop containing nucleoside triphosphate hydrolases"/>
    <property type="match status" value="1"/>
</dbReference>
<dbReference type="AlphaFoldDB" id="A0A4U5W4G8"/>
<gene>
    <name evidence="1" type="ORF">E4U91_37370</name>
</gene>
<sequence>MEIWDKARKHFAHCLAEVHRAANTPSLKELAKQGAKQKSTKKLHGSTVSRLLKAEFVEPPDWEVVHLFVMTCKVIADTQPGPKIPELFKEEVWKWRHAALEELWQQVREVEAEDPAGLRPFPPKDAPPAADLREQPSQLLLARHEVVPFTGRADDLAALTDWRDGTAQDGRPIGASVALLHGFGGQGKTRLATELARRSAELGWKVWQAVRTDRAAGDADRGRRTTLARRALVVVDYAERWPARELELLLERLADQRGETLRVLLIARSTSWWSYLLDDLRKWGFAHTEYPLRPLPEGDIDARLRTFTAARERFADALGLPAQDAESLAVPGDLSQEAYGLTLTVHMAALVAVDARIRGDEPPRDPGALSTYLLERERGHWSKLEQRKSVSAVPAEVMAQAVYTATLTGPRDHRTAITALKSAEVENAASHPQVLREHAACYPADDPRTYLEPLCPDRLGEDFVALSTPGPLASHLATPWAEQAAARLLGVAAHAPAGSPAPEWSRHVLTQLINAAARWPHLVAGELAPLATEHPGLVLRAGNAALATLARIKELPLAALEAIEEAAPWRDPDLDVGIADIAERLCTERIKSASDPAVEAALYAKKAGRLSHSGRHEEALKATEEAVRLHRRLAGSGDVEAVADLAWALNGLSNELHLTGRHPAALESAEEAVALFTGIVTQGHPEKIANLAVAFTTLSLCLNQQGRTAEGLELLQRAVRITRYTAELSPADFRPDLAGMLHNLGSQLSRVHRYREAVAAESEAVSLWEKLVEQAPEAHLQDLANALDGLATALRGEGRHQEALEAGEKAVAFLRAGAETNPGAWGPPLANALLNLGVGFGESGHLQEAVRYCGASVDMSRDLTATRRATHLPLLARSVMNLGIWLGRSGLSREAVPHSEEAVELFRELIERGFDNHLPDLADALLNLSLTLSATNRSEERVAAAREAVELYRRPGPASTAVHRRNLAKALMNLGNSHAQRDDPAASAECLNEAADLAREVAKDDRIAGLPILADALTNLAREFGKAGLRAPALSAAREAVAIRQSLAGTDPAVHEPNLAAALVILCDSLSAAGHHKEAITQGTQAVAILQRLSRAAPAAHRRHLALSLKSLGRPLVALNRLDRAVEAGEQEVDAWRRLAQADEEYELTLVMALEMLGRLQMVTCQYEDAVRTYEEAVALWRRLSHPQADQLLALSLINLTMPLSELKRHEDILARGEEAVALLRRLAQEDPAAHRRTLVMGLVQGLGLPLARLDQWQLAEGPLQEAVDL</sequence>
<dbReference type="Gene3D" id="1.25.40.10">
    <property type="entry name" value="Tetratricopeptide repeat domain"/>
    <property type="match status" value="5"/>
</dbReference>
<organism evidence="1 2">
    <name type="scientific">Streptomyces lasalocidi</name>
    <name type="common">Streptomyces lasaliensis</name>
    <dbReference type="NCBI Taxonomy" id="324833"/>
    <lineage>
        <taxon>Bacteria</taxon>
        <taxon>Bacillati</taxon>
        <taxon>Actinomycetota</taxon>
        <taxon>Actinomycetes</taxon>
        <taxon>Kitasatosporales</taxon>
        <taxon>Streptomycetaceae</taxon>
        <taxon>Streptomyces</taxon>
    </lineage>
</organism>
<reference evidence="1 2" key="1">
    <citation type="submission" date="2019-04" db="EMBL/GenBank/DDBJ databases">
        <title>Streptomyces lasaliensis sp. nov., an Actinomycete isolated from soil which produces the polyether antibiotic lasalocid.</title>
        <authorList>
            <person name="Erwin G."/>
            <person name="Haber C."/>
        </authorList>
    </citation>
    <scope>NUCLEOTIDE SEQUENCE [LARGE SCALE GENOMIC DNA]</scope>
    <source>
        <strain evidence="1 2">X-537</strain>
    </source>
</reference>
<dbReference type="SUPFAM" id="SSF48452">
    <property type="entry name" value="TPR-like"/>
    <property type="match status" value="5"/>
</dbReference>
<dbReference type="InterPro" id="IPR011990">
    <property type="entry name" value="TPR-like_helical_dom_sf"/>
</dbReference>